<evidence type="ECO:0000256" key="6">
    <source>
        <dbReference type="ARBA" id="ARBA00022827"/>
    </source>
</evidence>
<evidence type="ECO:0000256" key="7">
    <source>
        <dbReference type="ARBA" id="ARBA00022842"/>
    </source>
</evidence>
<dbReference type="InterPro" id="IPR024932">
    <property type="entry name" value="ApbE"/>
</dbReference>
<name>A0A916NEB6_9BACT</name>
<keyword evidence="7 10" id="KW-0460">Magnesium</keyword>
<dbReference type="RefSeq" id="WP_215242341.1">
    <property type="nucleotide sequence ID" value="NZ_CAJRAF010000004.1"/>
</dbReference>
<dbReference type="EC" id="2.7.1.180" evidence="1 10"/>
<evidence type="ECO:0000313" key="12">
    <source>
        <dbReference type="EMBL" id="CAG5018625.1"/>
    </source>
</evidence>
<evidence type="ECO:0000313" key="13">
    <source>
        <dbReference type="Proteomes" id="UP000680038"/>
    </source>
</evidence>
<keyword evidence="6 10" id="KW-0274">FAD</keyword>
<comment type="cofactor">
    <cofactor evidence="11">
        <name>Mg(2+)</name>
        <dbReference type="ChEBI" id="CHEBI:18420"/>
    </cofactor>
    <cofactor evidence="11">
        <name>Mn(2+)</name>
        <dbReference type="ChEBI" id="CHEBI:29035"/>
    </cofactor>
    <text evidence="11">Magnesium. Can also use manganese.</text>
</comment>
<gene>
    <name evidence="12" type="primary">apbE</name>
    <name evidence="12" type="ORF">DYBT9275_06039</name>
</gene>
<dbReference type="EMBL" id="CAJRAF010000004">
    <property type="protein sequence ID" value="CAG5018625.1"/>
    <property type="molecule type" value="Genomic_DNA"/>
</dbReference>
<dbReference type="AlphaFoldDB" id="A0A916NEB6"/>
<evidence type="ECO:0000256" key="3">
    <source>
        <dbReference type="ARBA" id="ARBA00022630"/>
    </source>
</evidence>
<accession>A0A916NEB6</accession>
<keyword evidence="3 10" id="KW-0285">Flavoprotein</keyword>
<dbReference type="PANTHER" id="PTHR30040:SF2">
    <property type="entry name" value="FAD:PROTEIN FMN TRANSFERASE"/>
    <property type="match status" value="1"/>
</dbReference>
<keyword evidence="5 10" id="KW-0479">Metal-binding</keyword>
<dbReference type="SUPFAM" id="SSF143631">
    <property type="entry name" value="ApbE-like"/>
    <property type="match status" value="1"/>
</dbReference>
<dbReference type="InterPro" id="IPR003374">
    <property type="entry name" value="ApbE-like_sf"/>
</dbReference>
<dbReference type="Gene3D" id="3.10.520.10">
    <property type="entry name" value="ApbE-like domains"/>
    <property type="match status" value="1"/>
</dbReference>
<evidence type="ECO:0000256" key="1">
    <source>
        <dbReference type="ARBA" id="ARBA00011955"/>
    </source>
</evidence>
<dbReference type="PIRSF" id="PIRSF006268">
    <property type="entry name" value="ApbE"/>
    <property type="match status" value="1"/>
</dbReference>
<dbReference type="PANTHER" id="PTHR30040">
    <property type="entry name" value="THIAMINE BIOSYNTHESIS LIPOPROTEIN APBE"/>
    <property type="match status" value="1"/>
</dbReference>
<evidence type="ECO:0000256" key="10">
    <source>
        <dbReference type="PIRNR" id="PIRNR006268"/>
    </source>
</evidence>
<organism evidence="12 13">
    <name type="scientific">Dyadobacter helix</name>
    <dbReference type="NCBI Taxonomy" id="2822344"/>
    <lineage>
        <taxon>Bacteria</taxon>
        <taxon>Pseudomonadati</taxon>
        <taxon>Bacteroidota</taxon>
        <taxon>Cytophagia</taxon>
        <taxon>Cytophagales</taxon>
        <taxon>Spirosomataceae</taxon>
        <taxon>Dyadobacter</taxon>
    </lineage>
</organism>
<proteinExistence type="inferred from homology"/>
<keyword evidence="4 10" id="KW-0808">Transferase</keyword>
<keyword evidence="13" id="KW-1185">Reference proteome</keyword>
<comment type="catalytic activity">
    <reaction evidence="9 10">
        <text>L-threonyl-[protein] + FAD = FMN-L-threonyl-[protein] + AMP + H(+)</text>
        <dbReference type="Rhea" id="RHEA:36847"/>
        <dbReference type="Rhea" id="RHEA-COMP:11060"/>
        <dbReference type="Rhea" id="RHEA-COMP:11061"/>
        <dbReference type="ChEBI" id="CHEBI:15378"/>
        <dbReference type="ChEBI" id="CHEBI:30013"/>
        <dbReference type="ChEBI" id="CHEBI:57692"/>
        <dbReference type="ChEBI" id="CHEBI:74257"/>
        <dbReference type="ChEBI" id="CHEBI:456215"/>
        <dbReference type="EC" id="2.7.1.180"/>
    </reaction>
</comment>
<comment type="similarity">
    <text evidence="10">Belongs to the ApbE family.</text>
</comment>
<protein>
    <recommendedName>
        <fullName evidence="2 10">FAD:protein FMN transferase</fullName>
        <ecNumber evidence="1 10">2.7.1.180</ecNumber>
    </recommendedName>
    <alternativeName>
        <fullName evidence="8 10">Flavin transferase</fullName>
    </alternativeName>
</protein>
<dbReference type="Proteomes" id="UP000680038">
    <property type="component" value="Unassembled WGS sequence"/>
</dbReference>
<evidence type="ECO:0000256" key="2">
    <source>
        <dbReference type="ARBA" id="ARBA00016337"/>
    </source>
</evidence>
<dbReference type="Pfam" id="PF02424">
    <property type="entry name" value="ApbE"/>
    <property type="match status" value="1"/>
</dbReference>
<reference evidence="12" key="1">
    <citation type="submission" date="2021-04" db="EMBL/GenBank/DDBJ databases">
        <authorList>
            <person name="Rodrigo-Torres L."/>
            <person name="Arahal R. D."/>
            <person name="Lucena T."/>
        </authorList>
    </citation>
    <scope>NUCLEOTIDE SEQUENCE</scope>
    <source>
        <strain evidence="12">CECT 9275</strain>
    </source>
</reference>
<evidence type="ECO:0000256" key="8">
    <source>
        <dbReference type="ARBA" id="ARBA00031306"/>
    </source>
</evidence>
<dbReference type="GO" id="GO:0046872">
    <property type="term" value="F:metal ion binding"/>
    <property type="evidence" value="ECO:0007669"/>
    <property type="project" value="UniProtKB-UniRule"/>
</dbReference>
<dbReference type="GO" id="GO:0016740">
    <property type="term" value="F:transferase activity"/>
    <property type="evidence" value="ECO:0007669"/>
    <property type="project" value="UniProtKB-UniRule"/>
</dbReference>
<sequence length="344" mass="38119">MGVSQTRQSLGRLVSLCGVILLSVSWVRESLALLPFHITGTAQGTTYSVTFFCEREKIKKPQLDSIFRALDQSLSTYKPSSLISRFNNADTTLVTDEHLFRVVRKSLEIYRDTDGAFDITVLPLMYAWGFGTRKPATFPDSAEISSLLDCVGSDKIRLNGRLLSKTIPCLQMDVNGIAQGYSVDVIAAFLETQGIANYLVEVGGEIRVKGRKYPEDKLMSVGIERPSKKSFENTDIGKIVQMKQGAITTSGNYRQYQVMGSKRISHIVNPKTGYTSQSDIISVTVIAEDAITADGYDNALVVMGLTKSLDFLNKHKNLDAYFIYQKPDGTVSDTASAGFYKYFR</sequence>
<evidence type="ECO:0000256" key="9">
    <source>
        <dbReference type="ARBA" id="ARBA00048540"/>
    </source>
</evidence>
<feature type="binding site" evidence="11">
    <location>
        <position position="294"/>
    </location>
    <ligand>
        <name>Mg(2+)</name>
        <dbReference type="ChEBI" id="CHEBI:18420"/>
    </ligand>
</feature>
<feature type="binding site" evidence="11">
    <location>
        <position position="176"/>
    </location>
    <ligand>
        <name>Mg(2+)</name>
        <dbReference type="ChEBI" id="CHEBI:18420"/>
    </ligand>
</feature>
<evidence type="ECO:0000256" key="4">
    <source>
        <dbReference type="ARBA" id="ARBA00022679"/>
    </source>
</evidence>
<comment type="caution">
    <text evidence="12">The sequence shown here is derived from an EMBL/GenBank/DDBJ whole genome shotgun (WGS) entry which is preliminary data.</text>
</comment>
<evidence type="ECO:0000256" key="11">
    <source>
        <dbReference type="PIRSR" id="PIRSR006268-2"/>
    </source>
</evidence>
<evidence type="ECO:0000256" key="5">
    <source>
        <dbReference type="ARBA" id="ARBA00022723"/>
    </source>
</evidence>